<dbReference type="EMBL" id="JACQXR010000163">
    <property type="protein sequence ID" value="MBI4727849.1"/>
    <property type="molecule type" value="Genomic_DNA"/>
</dbReference>
<dbReference type="Pfam" id="PF05635">
    <property type="entry name" value="23S_rRNA_IVP"/>
    <property type="match status" value="1"/>
</dbReference>
<dbReference type="NCBIfam" id="TIGR02436">
    <property type="entry name" value="four helix bundle protein"/>
    <property type="match status" value="1"/>
</dbReference>
<name>A0A933MKJ7_UNCT6</name>
<dbReference type="InterPro" id="IPR036583">
    <property type="entry name" value="23S_rRNA_IVS_sf"/>
</dbReference>
<reference evidence="1" key="1">
    <citation type="submission" date="2020-07" db="EMBL/GenBank/DDBJ databases">
        <title>Huge and variable diversity of episymbiotic CPR bacteria and DPANN archaea in groundwater ecosystems.</title>
        <authorList>
            <person name="He C.Y."/>
            <person name="Keren R."/>
            <person name="Whittaker M."/>
            <person name="Farag I.F."/>
            <person name="Doudna J."/>
            <person name="Cate J.H.D."/>
            <person name="Banfield J.F."/>
        </authorList>
    </citation>
    <scope>NUCLEOTIDE SEQUENCE</scope>
    <source>
        <strain evidence="1">NC_groundwater_1520_Pr4_B-0.1um_53_5</strain>
    </source>
</reference>
<sequence length="95" mass="10823">MRSSGSVSANISEGFNAASTKEYVHYLDIARRSTAETENWLYKIRDLNYLDHFVSETRIGTCTDISKMICGLRKSLKSKMQQYKAQNPTIKSQIP</sequence>
<dbReference type="Gene3D" id="1.20.1440.60">
    <property type="entry name" value="23S rRNA-intervening sequence"/>
    <property type="match status" value="1"/>
</dbReference>
<accession>A0A933MKJ7</accession>
<dbReference type="InterPro" id="IPR012657">
    <property type="entry name" value="23S_rRNA-intervening_sequence"/>
</dbReference>
<dbReference type="PANTHER" id="PTHR38471">
    <property type="entry name" value="FOUR HELIX BUNDLE PROTEIN"/>
    <property type="match status" value="1"/>
</dbReference>
<dbReference type="AlphaFoldDB" id="A0A933MKJ7"/>
<protein>
    <submittedName>
        <fullName evidence="1">Four helix bundle protein</fullName>
    </submittedName>
</protein>
<proteinExistence type="predicted"/>
<evidence type="ECO:0000313" key="2">
    <source>
        <dbReference type="Proteomes" id="UP000736328"/>
    </source>
</evidence>
<gene>
    <name evidence="1" type="ORF">HY768_11650</name>
</gene>
<dbReference type="PANTHER" id="PTHR38471:SF2">
    <property type="entry name" value="FOUR HELIX BUNDLE PROTEIN"/>
    <property type="match status" value="1"/>
</dbReference>
<comment type="caution">
    <text evidence="1">The sequence shown here is derived from an EMBL/GenBank/DDBJ whole genome shotgun (WGS) entry which is preliminary data.</text>
</comment>
<organism evidence="1 2">
    <name type="scientific">candidate division TA06 bacterium</name>
    <dbReference type="NCBI Taxonomy" id="2250710"/>
    <lineage>
        <taxon>Bacteria</taxon>
        <taxon>Bacteria division TA06</taxon>
    </lineage>
</organism>
<dbReference type="Proteomes" id="UP000736328">
    <property type="component" value="Unassembled WGS sequence"/>
</dbReference>
<dbReference type="SUPFAM" id="SSF158446">
    <property type="entry name" value="IVS-encoded protein-like"/>
    <property type="match status" value="1"/>
</dbReference>
<evidence type="ECO:0000313" key="1">
    <source>
        <dbReference type="EMBL" id="MBI4727849.1"/>
    </source>
</evidence>